<protein>
    <recommendedName>
        <fullName evidence="4">Serine protease</fullName>
    </recommendedName>
</protein>
<dbReference type="AlphaFoldDB" id="A0A1G2I5M3"/>
<dbReference type="Pfam" id="PF13365">
    <property type="entry name" value="Trypsin_2"/>
    <property type="match status" value="1"/>
</dbReference>
<comment type="caution">
    <text evidence="2">The sequence shown here is derived from an EMBL/GenBank/DDBJ whole genome shotgun (WGS) entry which is preliminary data.</text>
</comment>
<proteinExistence type="predicted"/>
<name>A0A1G2I5M3_9BACT</name>
<dbReference type="Gene3D" id="2.40.10.120">
    <property type="match status" value="1"/>
</dbReference>
<reference evidence="2 3" key="1">
    <citation type="journal article" date="2016" name="Nat. Commun.">
        <title>Thousands of microbial genomes shed light on interconnected biogeochemical processes in an aquifer system.</title>
        <authorList>
            <person name="Anantharaman K."/>
            <person name="Brown C.T."/>
            <person name="Hug L.A."/>
            <person name="Sharon I."/>
            <person name="Castelle C.J."/>
            <person name="Probst A.J."/>
            <person name="Thomas B.C."/>
            <person name="Singh A."/>
            <person name="Wilkins M.J."/>
            <person name="Karaoz U."/>
            <person name="Brodie E.L."/>
            <person name="Williams K.H."/>
            <person name="Hubbard S.S."/>
            <person name="Banfield J.F."/>
        </authorList>
    </citation>
    <scope>NUCLEOTIDE SEQUENCE [LARGE SCALE GENOMIC DNA]</scope>
</reference>
<dbReference type="SUPFAM" id="SSF50494">
    <property type="entry name" value="Trypsin-like serine proteases"/>
    <property type="match status" value="1"/>
</dbReference>
<gene>
    <name evidence="2" type="ORF">A3D44_02990</name>
</gene>
<dbReference type="Proteomes" id="UP000178820">
    <property type="component" value="Unassembled WGS sequence"/>
</dbReference>
<evidence type="ECO:0000313" key="2">
    <source>
        <dbReference type="EMBL" id="OGZ69801.1"/>
    </source>
</evidence>
<keyword evidence="1" id="KW-0472">Membrane</keyword>
<evidence type="ECO:0000256" key="1">
    <source>
        <dbReference type="SAM" id="Phobius"/>
    </source>
</evidence>
<sequence>MSIIFKIAGMVVLGALGALLFNALVFPYMLSSPYFENYQFIKDFKQGKIVINQKESVYIQENTALQEAIDRVKKSVVVIQSPTRGLVSGFIASSDGNIITLADAVGAGGAGSVFFEGQPVTVTSMKIDLQHNLALLKIDKNNLQTVGFASPDSTKMGQRIFLVAPAKTSGDAWLANEGIIREIEVLPNGFGQVIKTNMKEAATANGSPLFNVAGQLVGLNMVDVSGNISAISVNSIQGLLGL</sequence>
<feature type="transmembrane region" description="Helical" evidence="1">
    <location>
        <begin position="7"/>
        <end position="30"/>
    </location>
</feature>
<dbReference type="EMBL" id="MHOT01000003">
    <property type="protein sequence ID" value="OGZ69801.1"/>
    <property type="molecule type" value="Genomic_DNA"/>
</dbReference>
<dbReference type="InterPro" id="IPR009003">
    <property type="entry name" value="Peptidase_S1_PA"/>
</dbReference>
<keyword evidence="1" id="KW-0812">Transmembrane</keyword>
<keyword evidence="1" id="KW-1133">Transmembrane helix</keyword>
<dbReference type="STRING" id="1802207.A3D44_02990"/>
<evidence type="ECO:0000313" key="3">
    <source>
        <dbReference type="Proteomes" id="UP000178820"/>
    </source>
</evidence>
<accession>A0A1G2I5M3</accession>
<evidence type="ECO:0008006" key="4">
    <source>
        <dbReference type="Google" id="ProtNLM"/>
    </source>
</evidence>
<organism evidence="2 3">
    <name type="scientific">Candidatus Staskawiczbacteria bacterium RIFCSPHIGHO2_02_FULL_42_22</name>
    <dbReference type="NCBI Taxonomy" id="1802207"/>
    <lineage>
        <taxon>Bacteria</taxon>
        <taxon>Candidatus Staskawicziibacteriota</taxon>
    </lineage>
</organism>